<dbReference type="Pfam" id="PF00589">
    <property type="entry name" value="Phage_integrase"/>
    <property type="match status" value="1"/>
</dbReference>
<keyword evidence="5" id="KW-1185">Reference proteome</keyword>
<evidence type="ECO:0000256" key="1">
    <source>
        <dbReference type="ARBA" id="ARBA00022908"/>
    </source>
</evidence>
<dbReference type="GO" id="GO:0006310">
    <property type="term" value="P:DNA recombination"/>
    <property type="evidence" value="ECO:0007669"/>
    <property type="project" value="UniProtKB-KW"/>
</dbReference>
<dbReference type="GO" id="GO:0003677">
    <property type="term" value="F:DNA binding"/>
    <property type="evidence" value="ECO:0007669"/>
    <property type="project" value="InterPro"/>
</dbReference>
<dbReference type="GO" id="GO:0015074">
    <property type="term" value="P:DNA integration"/>
    <property type="evidence" value="ECO:0007669"/>
    <property type="project" value="UniProtKB-KW"/>
</dbReference>
<keyword evidence="2" id="KW-0233">DNA recombination</keyword>
<reference evidence="5" key="1">
    <citation type="submission" date="2016-06" db="EMBL/GenBank/DDBJ databases">
        <authorList>
            <person name="Butler K."/>
        </authorList>
    </citation>
    <scope>NUCLEOTIDE SEQUENCE [LARGE SCALE GENOMIC DNA]</scope>
    <source>
        <strain evidence="5">GCSL-Mp20</strain>
    </source>
</reference>
<evidence type="ECO:0000313" key="4">
    <source>
        <dbReference type="EMBL" id="OBU11145.1"/>
    </source>
</evidence>
<dbReference type="PANTHER" id="PTHR30349:SF64">
    <property type="entry name" value="PROPHAGE INTEGRASE INTD-RELATED"/>
    <property type="match status" value="1"/>
</dbReference>
<dbReference type="Proteomes" id="UP000092377">
    <property type="component" value="Unassembled WGS sequence"/>
</dbReference>
<sequence>MPIYKRGKTYWVDVSTPDGGRIRKTTGTSDKAKAQEYHDKLKHDLWQVDKLNKQPERYFEEVVILALRDAEGQSCYVNKQIYARYFLTLFRGRKLSSIRSEEIMNSLPDYNPKTKRRLSGSTKNRYLAFIMRGLSLAQKMGWPVGHVHTERSREPKVRVRWLEKHQAIALINNMANDWMRNVVSFALLTGARKTEILSLEWKHVDLSRRVAIITASKAKSGKGRAIPLNDDAVSILSNIQREGEHVFGEDKKQRRDIYRHDFRRALNLSGIDDFRFHDLRHTWASWHVQNGTPLMVLKEMGGWEKLEMVNKYAHLSGEHLAKYSNVVTFLAQKENQAGKERHLSLLTG</sequence>
<evidence type="ECO:0000313" key="5">
    <source>
        <dbReference type="Proteomes" id="UP000092377"/>
    </source>
</evidence>
<dbReference type="InterPro" id="IPR011010">
    <property type="entry name" value="DNA_brk_join_enz"/>
</dbReference>
<dbReference type="InterPro" id="IPR013762">
    <property type="entry name" value="Integrase-like_cat_sf"/>
</dbReference>
<keyword evidence="1" id="KW-0229">DNA integration</keyword>
<dbReference type="InterPro" id="IPR050090">
    <property type="entry name" value="Tyrosine_recombinase_XerCD"/>
</dbReference>
<dbReference type="PROSITE" id="PS51898">
    <property type="entry name" value="TYR_RECOMBINASE"/>
    <property type="match status" value="1"/>
</dbReference>
<dbReference type="InterPro" id="IPR002104">
    <property type="entry name" value="Integrase_catalytic"/>
</dbReference>
<dbReference type="RefSeq" id="WP_067401523.1">
    <property type="nucleotide sequence ID" value="NZ_LZEY01000012.1"/>
</dbReference>
<gene>
    <name evidence="4" type="ORF">AYY18_04250</name>
</gene>
<dbReference type="Gene3D" id="1.10.443.10">
    <property type="entry name" value="Intergrase catalytic core"/>
    <property type="match status" value="1"/>
</dbReference>
<accession>A0A1B8HNS9</accession>
<comment type="caution">
    <text evidence="4">The sequence shown here is derived from an EMBL/GenBank/DDBJ whole genome shotgun (WGS) entry which is preliminary data.</text>
</comment>
<name>A0A1B8HNS9_9GAMM</name>
<dbReference type="SUPFAM" id="SSF56349">
    <property type="entry name" value="DNA breaking-rejoining enzymes"/>
    <property type="match status" value="1"/>
</dbReference>
<protein>
    <submittedName>
        <fullName evidence="4">Integrase</fullName>
    </submittedName>
</protein>
<dbReference type="CDD" id="cd00796">
    <property type="entry name" value="INT_Rci_Hp1_C"/>
    <property type="match status" value="1"/>
</dbReference>
<dbReference type="AlphaFoldDB" id="A0A1B8HNS9"/>
<dbReference type="PANTHER" id="PTHR30349">
    <property type="entry name" value="PHAGE INTEGRASE-RELATED"/>
    <property type="match status" value="1"/>
</dbReference>
<dbReference type="EMBL" id="LZEY01000012">
    <property type="protein sequence ID" value="OBU11145.1"/>
    <property type="molecule type" value="Genomic_DNA"/>
</dbReference>
<proteinExistence type="predicted"/>
<organism evidence="4 5">
    <name type="scientific">Morganella psychrotolerans</name>
    <dbReference type="NCBI Taxonomy" id="368603"/>
    <lineage>
        <taxon>Bacteria</taxon>
        <taxon>Pseudomonadati</taxon>
        <taxon>Pseudomonadota</taxon>
        <taxon>Gammaproteobacteria</taxon>
        <taxon>Enterobacterales</taxon>
        <taxon>Morganellaceae</taxon>
        <taxon>Morganella</taxon>
    </lineage>
</organism>
<dbReference type="OrthoDB" id="5589990at2"/>
<evidence type="ECO:0000259" key="3">
    <source>
        <dbReference type="PROSITE" id="PS51898"/>
    </source>
</evidence>
<evidence type="ECO:0000256" key="2">
    <source>
        <dbReference type="ARBA" id="ARBA00023172"/>
    </source>
</evidence>
<feature type="domain" description="Tyr recombinase" evidence="3">
    <location>
        <begin position="157"/>
        <end position="325"/>
    </location>
</feature>